<name>A0ABN8MSQ5_9CNID</name>
<protein>
    <submittedName>
        <fullName evidence="2">Uncharacterized protein</fullName>
    </submittedName>
</protein>
<evidence type="ECO:0000313" key="2">
    <source>
        <dbReference type="EMBL" id="CAH3030579.1"/>
    </source>
</evidence>
<sequence>MEDNASSCAASSGPSNARNMEWTEEHDIQLAREVLLSEPFRFKPRTVEHGKCGKKLQIG</sequence>
<organism evidence="2 3">
    <name type="scientific">Porites evermanni</name>
    <dbReference type="NCBI Taxonomy" id="104178"/>
    <lineage>
        <taxon>Eukaryota</taxon>
        <taxon>Metazoa</taxon>
        <taxon>Cnidaria</taxon>
        <taxon>Anthozoa</taxon>
        <taxon>Hexacorallia</taxon>
        <taxon>Scleractinia</taxon>
        <taxon>Fungiina</taxon>
        <taxon>Poritidae</taxon>
        <taxon>Porites</taxon>
    </lineage>
</organism>
<dbReference type="EMBL" id="CALNXI010000642">
    <property type="protein sequence ID" value="CAH3030579.1"/>
    <property type="molecule type" value="Genomic_DNA"/>
</dbReference>
<proteinExistence type="predicted"/>
<evidence type="ECO:0000313" key="3">
    <source>
        <dbReference type="Proteomes" id="UP001159427"/>
    </source>
</evidence>
<accession>A0ABN8MSQ5</accession>
<keyword evidence="3" id="KW-1185">Reference proteome</keyword>
<evidence type="ECO:0000256" key="1">
    <source>
        <dbReference type="SAM" id="MobiDB-lite"/>
    </source>
</evidence>
<comment type="caution">
    <text evidence="2">The sequence shown here is derived from an EMBL/GenBank/DDBJ whole genome shotgun (WGS) entry which is preliminary data.</text>
</comment>
<gene>
    <name evidence="2" type="ORF">PEVE_00038215</name>
</gene>
<feature type="compositionally biased region" description="Polar residues" evidence="1">
    <location>
        <begin position="1"/>
        <end position="18"/>
    </location>
</feature>
<dbReference type="Proteomes" id="UP001159427">
    <property type="component" value="Unassembled WGS sequence"/>
</dbReference>
<reference evidence="2 3" key="1">
    <citation type="submission" date="2022-05" db="EMBL/GenBank/DDBJ databases">
        <authorList>
            <consortium name="Genoscope - CEA"/>
            <person name="William W."/>
        </authorList>
    </citation>
    <scope>NUCLEOTIDE SEQUENCE [LARGE SCALE GENOMIC DNA]</scope>
</reference>
<feature type="region of interest" description="Disordered" evidence="1">
    <location>
        <begin position="1"/>
        <end position="23"/>
    </location>
</feature>